<proteinExistence type="predicted"/>
<dbReference type="VEuPathDB" id="FungiDB:PYU1_G012636"/>
<dbReference type="InParanoid" id="K3X613"/>
<reference evidence="3" key="1">
    <citation type="journal article" date="2010" name="Genome Biol.">
        <title>Genome sequence of the necrotrophic plant pathogen Pythium ultimum reveals original pathogenicity mechanisms and effector repertoire.</title>
        <authorList>
            <person name="Levesque C.A."/>
            <person name="Brouwer H."/>
            <person name="Cano L."/>
            <person name="Hamilton J.P."/>
            <person name="Holt C."/>
            <person name="Huitema E."/>
            <person name="Raffaele S."/>
            <person name="Robideau G.P."/>
            <person name="Thines M."/>
            <person name="Win J."/>
            <person name="Zerillo M.M."/>
            <person name="Beakes G.W."/>
            <person name="Boore J.L."/>
            <person name="Busam D."/>
            <person name="Dumas B."/>
            <person name="Ferriera S."/>
            <person name="Fuerstenberg S.I."/>
            <person name="Gachon C.M."/>
            <person name="Gaulin E."/>
            <person name="Govers F."/>
            <person name="Grenville-Briggs L."/>
            <person name="Horner N."/>
            <person name="Hostetler J."/>
            <person name="Jiang R.H."/>
            <person name="Johnson J."/>
            <person name="Krajaejun T."/>
            <person name="Lin H."/>
            <person name="Meijer H.J."/>
            <person name="Moore B."/>
            <person name="Morris P."/>
            <person name="Phuntmart V."/>
            <person name="Puiu D."/>
            <person name="Shetty J."/>
            <person name="Stajich J.E."/>
            <person name="Tripathy S."/>
            <person name="Wawra S."/>
            <person name="van West P."/>
            <person name="Whitty B.R."/>
            <person name="Coutinho P.M."/>
            <person name="Henrissat B."/>
            <person name="Martin F."/>
            <person name="Thomas P.D."/>
            <person name="Tyler B.M."/>
            <person name="De Vries R.P."/>
            <person name="Kamoun S."/>
            <person name="Yandell M."/>
            <person name="Tisserat N."/>
            <person name="Buell C.R."/>
        </authorList>
    </citation>
    <scope>NUCLEOTIDE SEQUENCE</scope>
    <source>
        <strain evidence="3">DAOM:BR144</strain>
    </source>
</reference>
<sequence length="106" mass="11918">MKQVTNRCEELSDKEWRQMRRTLSKLEFEPVPETPALLPRSLYDEDDEVDTKQLKGDKAKLESANGHLEGEEEDAQSLLSNHLESPPSSTTRQTSGARGMIATSDT</sequence>
<accession>K3X613</accession>
<dbReference type="AlphaFoldDB" id="K3X613"/>
<protein>
    <submittedName>
        <fullName evidence="2">Uncharacterized protein</fullName>
    </submittedName>
</protein>
<dbReference type="Proteomes" id="UP000019132">
    <property type="component" value="Unassembled WGS sequence"/>
</dbReference>
<dbReference type="EMBL" id="GL376588">
    <property type="status" value="NOT_ANNOTATED_CDS"/>
    <property type="molecule type" value="Genomic_DNA"/>
</dbReference>
<dbReference type="EnsemblProtists" id="PYU1_T012662">
    <property type="protein sequence ID" value="PYU1_T012662"/>
    <property type="gene ID" value="PYU1_G012636"/>
</dbReference>
<evidence type="ECO:0000313" key="3">
    <source>
        <dbReference type="Proteomes" id="UP000019132"/>
    </source>
</evidence>
<evidence type="ECO:0000313" key="2">
    <source>
        <dbReference type="EnsemblProtists" id="PYU1_T012662"/>
    </source>
</evidence>
<keyword evidence="3" id="KW-1185">Reference proteome</keyword>
<reference evidence="3" key="2">
    <citation type="submission" date="2010-04" db="EMBL/GenBank/DDBJ databases">
        <authorList>
            <person name="Buell R."/>
            <person name="Hamilton J."/>
            <person name="Hostetler J."/>
        </authorList>
    </citation>
    <scope>NUCLEOTIDE SEQUENCE [LARGE SCALE GENOMIC DNA]</scope>
    <source>
        <strain evidence="3">DAOM:BR144</strain>
    </source>
</reference>
<name>K3X613_GLOUD</name>
<dbReference type="HOGENOM" id="CLU_2228570_0_0_1"/>
<evidence type="ECO:0000256" key="1">
    <source>
        <dbReference type="SAM" id="MobiDB-lite"/>
    </source>
</evidence>
<reference evidence="2" key="3">
    <citation type="submission" date="2015-02" db="UniProtKB">
        <authorList>
            <consortium name="EnsemblProtists"/>
        </authorList>
    </citation>
    <scope>IDENTIFICATION</scope>
    <source>
        <strain evidence="2">DAOM BR144</strain>
    </source>
</reference>
<dbReference type="eggNOG" id="ENOG502T2UW">
    <property type="taxonomic scope" value="Eukaryota"/>
</dbReference>
<organism evidence="2 3">
    <name type="scientific">Globisporangium ultimum (strain ATCC 200006 / CBS 805.95 / DAOM BR144)</name>
    <name type="common">Pythium ultimum</name>
    <dbReference type="NCBI Taxonomy" id="431595"/>
    <lineage>
        <taxon>Eukaryota</taxon>
        <taxon>Sar</taxon>
        <taxon>Stramenopiles</taxon>
        <taxon>Oomycota</taxon>
        <taxon>Peronosporomycetes</taxon>
        <taxon>Pythiales</taxon>
        <taxon>Pythiaceae</taxon>
        <taxon>Globisporangium</taxon>
    </lineage>
</organism>
<feature type="region of interest" description="Disordered" evidence="1">
    <location>
        <begin position="37"/>
        <end position="106"/>
    </location>
</feature>
<feature type="compositionally biased region" description="Polar residues" evidence="1">
    <location>
        <begin position="77"/>
        <end position="96"/>
    </location>
</feature>
<feature type="compositionally biased region" description="Basic and acidic residues" evidence="1">
    <location>
        <begin position="50"/>
        <end position="61"/>
    </location>
</feature>